<evidence type="ECO:0000313" key="2">
    <source>
        <dbReference type="EMBL" id="GAA3222350.1"/>
    </source>
</evidence>
<name>A0ABP6QEK1_9ACTN</name>
<dbReference type="InterPro" id="IPR000182">
    <property type="entry name" value="GNAT_dom"/>
</dbReference>
<dbReference type="SUPFAM" id="SSF55729">
    <property type="entry name" value="Acyl-CoA N-acyltransferases (Nat)"/>
    <property type="match status" value="1"/>
</dbReference>
<feature type="domain" description="N-acetyltransferase" evidence="1">
    <location>
        <begin position="122"/>
        <end position="260"/>
    </location>
</feature>
<dbReference type="PROSITE" id="PS51186">
    <property type="entry name" value="GNAT"/>
    <property type="match status" value="1"/>
</dbReference>
<evidence type="ECO:0000259" key="1">
    <source>
        <dbReference type="PROSITE" id="PS51186"/>
    </source>
</evidence>
<gene>
    <name evidence="2" type="ORF">GCM10010468_48120</name>
</gene>
<evidence type="ECO:0000313" key="3">
    <source>
        <dbReference type="Proteomes" id="UP001501237"/>
    </source>
</evidence>
<dbReference type="InterPro" id="IPR016181">
    <property type="entry name" value="Acyl_CoA_acyltransferase"/>
</dbReference>
<reference evidence="3" key="1">
    <citation type="journal article" date="2019" name="Int. J. Syst. Evol. Microbiol.">
        <title>The Global Catalogue of Microorganisms (GCM) 10K type strain sequencing project: providing services to taxonomists for standard genome sequencing and annotation.</title>
        <authorList>
            <consortium name="The Broad Institute Genomics Platform"/>
            <consortium name="The Broad Institute Genome Sequencing Center for Infectious Disease"/>
            <person name="Wu L."/>
            <person name="Ma J."/>
        </authorList>
    </citation>
    <scope>NUCLEOTIDE SEQUENCE [LARGE SCALE GENOMIC DNA]</scope>
    <source>
        <strain evidence="3">JCM 9377</strain>
    </source>
</reference>
<protein>
    <submittedName>
        <fullName evidence="2">GNAT family N-acetyltransferase</fullName>
    </submittedName>
</protein>
<proteinExistence type="predicted"/>
<dbReference type="Gene3D" id="3.40.630.30">
    <property type="match status" value="1"/>
</dbReference>
<comment type="caution">
    <text evidence="2">The sequence shown here is derived from an EMBL/GenBank/DDBJ whole genome shotgun (WGS) entry which is preliminary data.</text>
</comment>
<keyword evidence="3" id="KW-1185">Reference proteome</keyword>
<organism evidence="2 3">
    <name type="scientific">Actinocorallia longicatena</name>
    <dbReference type="NCBI Taxonomy" id="111803"/>
    <lineage>
        <taxon>Bacteria</taxon>
        <taxon>Bacillati</taxon>
        <taxon>Actinomycetota</taxon>
        <taxon>Actinomycetes</taxon>
        <taxon>Streptosporangiales</taxon>
        <taxon>Thermomonosporaceae</taxon>
        <taxon>Actinocorallia</taxon>
    </lineage>
</organism>
<accession>A0ABP6QEK1</accession>
<sequence>MPRMTEDLLTAYDGELRGAGLLPAGSHAEQDGPLVRVVGGHRGFVSGPRDLSDHDVDALIEAQKALFAARGEVVEWKVRGHDLPEDLPARLTAAGFVPEERETVVIGRVRDLPRPGDPPAGVRIRRVADAGSLTGIAAMQSEVWDTDASWIAAHLTAHLAAAPDRVAIFVAEAGGRTVSAAWTFLGEGRRFCTLWGGSTLAAWRGRGLYRALLAARAELAGRHDYPYLQVDASPDSLPILERLGFHAVTTTTPYLWTPGA</sequence>
<dbReference type="Proteomes" id="UP001501237">
    <property type="component" value="Unassembled WGS sequence"/>
</dbReference>
<dbReference type="EMBL" id="BAAAUV010000012">
    <property type="protein sequence ID" value="GAA3222350.1"/>
    <property type="molecule type" value="Genomic_DNA"/>
</dbReference>